<dbReference type="AlphaFoldDB" id="A0A401LZ77"/>
<evidence type="ECO:0000313" key="1">
    <source>
        <dbReference type="EMBL" id="GCB36860.1"/>
    </source>
</evidence>
<evidence type="ECO:0000313" key="2">
    <source>
        <dbReference type="Proteomes" id="UP000288079"/>
    </source>
</evidence>
<protein>
    <submittedName>
        <fullName evidence="1">Uncharacterized protein</fullName>
    </submittedName>
</protein>
<organism evidence="1 2">
    <name type="scientific">Bacteroides faecalis</name>
    <dbReference type="NCBI Taxonomy" id="2447885"/>
    <lineage>
        <taxon>Bacteria</taxon>
        <taxon>Pseudomonadati</taxon>
        <taxon>Bacteroidota</taxon>
        <taxon>Bacteroidia</taxon>
        <taxon>Bacteroidales</taxon>
        <taxon>Bacteroidaceae</taxon>
        <taxon>Bacteroides</taxon>
    </lineage>
</organism>
<dbReference type="Gene3D" id="3.20.20.70">
    <property type="entry name" value="Aldolase class I"/>
    <property type="match status" value="1"/>
</dbReference>
<reference evidence="1 2" key="1">
    <citation type="submission" date="2018-10" db="EMBL/GenBank/DDBJ databases">
        <title>Draft Genome Sequence of Bacteroides sp. KCTC 15687.</title>
        <authorList>
            <person name="Yu S.Y."/>
            <person name="Kim J.S."/>
            <person name="Oh B.S."/>
            <person name="Park S.H."/>
            <person name="Kang S.W."/>
            <person name="Park J.E."/>
            <person name="Choi S.H."/>
            <person name="Han K.I."/>
            <person name="Lee K.C."/>
            <person name="Eom M.K."/>
            <person name="Suh M.K."/>
            <person name="Lee D.H."/>
            <person name="Yoon H."/>
            <person name="Kim B."/>
            <person name="Yang S.J."/>
            <person name="Lee J.S."/>
            <person name="Lee J.H."/>
        </authorList>
    </citation>
    <scope>NUCLEOTIDE SEQUENCE [LARGE SCALE GENOMIC DNA]</scope>
    <source>
        <strain evidence="1 2">KCTC 15687</strain>
    </source>
</reference>
<dbReference type="Proteomes" id="UP000288079">
    <property type="component" value="Unassembled WGS sequence"/>
</dbReference>
<proteinExistence type="predicted"/>
<keyword evidence="2" id="KW-1185">Reference proteome</keyword>
<accession>A0A401LZ77</accession>
<gene>
    <name evidence="1" type="ORF">KGMB02408_38050</name>
</gene>
<sequence length="202" mass="23525">MNGSGIRKDKLENFFQTYRNYAESIQEASNCEAFKNELFIRNPETRQLLDYIYQRSDNVFISYNELLFPINQSGEITSGTCTPFSKKMFVTVKGKILQCERINHEFALGQVTDSDVELDLEKAAQQHNDYVSRYMRQCKSCGHRKACVQCVYQIDDIHEATSQCRSYCSDRQIEQADARSLAYLDQHPELYRRILKEVSVRG</sequence>
<name>A0A401LZ77_9BACE</name>
<dbReference type="EMBL" id="BHWB01000016">
    <property type="protein sequence ID" value="GCB36860.1"/>
    <property type="molecule type" value="Genomic_DNA"/>
</dbReference>
<dbReference type="RefSeq" id="WP_235016872.1">
    <property type="nucleotide sequence ID" value="NZ_BHWB01000016.1"/>
</dbReference>
<comment type="caution">
    <text evidence="1">The sequence shown here is derived from an EMBL/GenBank/DDBJ whole genome shotgun (WGS) entry which is preliminary data.</text>
</comment>
<dbReference type="InterPro" id="IPR013785">
    <property type="entry name" value="Aldolase_TIM"/>
</dbReference>